<keyword evidence="2" id="KW-1185">Reference proteome</keyword>
<evidence type="ECO:0000313" key="1">
    <source>
        <dbReference type="EMBL" id="MCR6097102.1"/>
    </source>
</evidence>
<dbReference type="SUPFAM" id="SSF140500">
    <property type="entry name" value="BAS1536-like"/>
    <property type="match status" value="1"/>
</dbReference>
<dbReference type="EMBL" id="JABXYM010000001">
    <property type="protein sequence ID" value="MCR6097102.1"/>
    <property type="molecule type" value="Genomic_DNA"/>
</dbReference>
<dbReference type="OrthoDB" id="2973153at2"/>
<evidence type="ECO:0000313" key="2">
    <source>
        <dbReference type="Proteomes" id="UP001057753"/>
    </source>
</evidence>
<dbReference type="Proteomes" id="UP001057753">
    <property type="component" value="Unassembled WGS sequence"/>
</dbReference>
<organism evidence="1 2">
    <name type="scientific">Salipaludibacillus agaradhaerens</name>
    <name type="common">Bacillus agaradhaerens</name>
    <dbReference type="NCBI Taxonomy" id="76935"/>
    <lineage>
        <taxon>Bacteria</taxon>
        <taxon>Bacillati</taxon>
        <taxon>Bacillota</taxon>
        <taxon>Bacilli</taxon>
        <taxon>Bacillales</taxon>
        <taxon>Bacillaceae</taxon>
    </lineage>
</organism>
<comment type="caution">
    <text evidence="1">The sequence shown here is derived from an EMBL/GenBank/DDBJ whole genome shotgun (WGS) entry which is preliminary data.</text>
</comment>
<dbReference type="RefSeq" id="WP_078577390.1">
    <property type="nucleotide sequence ID" value="NZ_JABXYM010000001.1"/>
</dbReference>
<dbReference type="GO" id="GO:0046983">
    <property type="term" value="F:protein dimerization activity"/>
    <property type="evidence" value="ECO:0007669"/>
    <property type="project" value="InterPro"/>
</dbReference>
<proteinExistence type="predicted"/>
<accession>A0A9Q4B2F4</accession>
<gene>
    <name evidence="1" type="ORF">HXA33_11080</name>
</gene>
<dbReference type="GO" id="GO:0043937">
    <property type="term" value="P:regulation of sporulation"/>
    <property type="evidence" value="ECO:0007669"/>
    <property type="project" value="InterPro"/>
</dbReference>
<reference evidence="1" key="1">
    <citation type="submission" date="2020-06" db="EMBL/GenBank/DDBJ databases">
        <title>Insight into the genomes of haloalkaliphilic bacilli from Kenyan soda lakes.</title>
        <authorList>
            <person name="Mwirichia R."/>
            <person name="Villamizar G.C."/>
            <person name="Poehlein A."/>
            <person name="Mugweru J."/>
            <person name="Kipnyargis A."/>
            <person name="Kiplimo D."/>
            <person name="Orwa P."/>
            <person name="Daniel R."/>
        </authorList>
    </citation>
    <scope>NUCLEOTIDE SEQUENCE</scope>
    <source>
        <strain evidence="1">B1096_S55</strain>
    </source>
</reference>
<name>A0A9Q4B2F4_SALAG</name>
<dbReference type="AlphaFoldDB" id="A0A9Q4B2F4"/>
<dbReference type="Pfam" id="PF09388">
    <property type="entry name" value="SpoOE-like"/>
    <property type="match status" value="1"/>
</dbReference>
<dbReference type="InterPro" id="IPR037208">
    <property type="entry name" value="Spo0E-like_sf"/>
</dbReference>
<dbReference type="Gene3D" id="4.10.280.10">
    <property type="entry name" value="Helix-loop-helix DNA-binding domain"/>
    <property type="match status" value="1"/>
</dbReference>
<protein>
    <submittedName>
        <fullName evidence="1">Aspartyl-phosphate phosphatase Spo0E family protein</fullName>
    </submittedName>
</protein>
<dbReference type="InterPro" id="IPR018540">
    <property type="entry name" value="Spo0E-like"/>
</dbReference>
<sequence length="61" mass="7015">MGFEHSLKEQMEVKRALMIVSANKYGFTSTEAIRYSQELDQLMNIYRKVTEGNQNTPVSSN</sequence>
<dbReference type="InterPro" id="IPR036638">
    <property type="entry name" value="HLH_DNA-bd_sf"/>
</dbReference>